<dbReference type="AlphaFoldDB" id="A6TUI2"/>
<dbReference type="OrthoDB" id="9808747at2"/>
<dbReference type="PANTHER" id="PTHR36928">
    <property type="entry name" value="PHOSPHATASE YCDX-RELATED"/>
    <property type="match status" value="1"/>
</dbReference>
<dbReference type="EMBL" id="CP000724">
    <property type="protein sequence ID" value="ABR49850.1"/>
    <property type="molecule type" value="Genomic_DNA"/>
</dbReference>
<dbReference type="Pfam" id="PF02811">
    <property type="entry name" value="PHP"/>
    <property type="match status" value="1"/>
</dbReference>
<dbReference type="NCBIfam" id="NF006702">
    <property type="entry name" value="PRK09248.1"/>
    <property type="match status" value="1"/>
</dbReference>
<reference evidence="3" key="1">
    <citation type="journal article" date="2016" name="Genome Announc.">
        <title>Complete genome sequence of Alkaliphilus metalliredigens strain QYMF, an alkaliphilic and metal-reducing bacterium isolated from borax-contaminated leachate ponds.</title>
        <authorList>
            <person name="Hwang C."/>
            <person name="Copeland A."/>
            <person name="Lucas S."/>
            <person name="Lapidus A."/>
            <person name="Barry K."/>
            <person name="Detter J.C."/>
            <person name="Glavina Del Rio T."/>
            <person name="Hammon N."/>
            <person name="Israni S."/>
            <person name="Dalin E."/>
            <person name="Tice H."/>
            <person name="Pitluck S."/>
            <person name="Chertkov O."/>
            <person name="Brettin T."/>
            <person name="Bruce D."/>
            <person name="Han C."/>
            <person name="Schmutz J."/>
            <person name="Larimer F."/>
            <person name="Land M.L."/>
            <person name="Hauser L."/>
            <person name="Kyrpides N."/>
            <person name="Mikhailova N."/>
            <person name="Ye Q."/>
            <person name="Zhou J."/>
            <person name="Richardson P."/>
            <person name="Fields M.W."/>
        </authorList>
    </citation>
    <scope>NUCLEOTIDE SEQUENCE [LARGE SCALE GENOMIC DNA]</scope>
    <source>
        <strain evidence="3">QYMF</strain>
    </source>
</reference>
<dbReference type="GO" id="GO:0042578">
    <property type="term" value="F:phosphoric ester hydrolase activity"/>
    <property type="evidence" value="ECO:0007669"/>
    <property type="project" value="TreeGrafter"/>
</dbReference>
<feature type="domain" description="Polymerase/histidinol phosphatase N-terminal" evidence="1">
    <location>
        <begin position="5"/>
        <end position="79"/>
    </location>
</feature>
<dbReference type="PANTHER" id="PTHR36928:SF1">
    <property type="entry name" value="PHOSPHATASE YCDX-RELATED"/>
    <property type="match status" value="1"/>
</dbReference>
<dbReference type="InterPro" id="IPR003141">
    <property type="entry name" value="Pol/His_phosphatase_N"/>
</dbReference>
<dbReference type="InterPro" id="IPR004013">
    <property type="entry name" value="PHP_dom"/>
</dbReference>
<name>A6TUI2_ALKMQ</name>
<evidence type="ECO:0000259" key="1">
    <source>
        <dbReference type="SMART" id="SM00481"/>
    </source>
</evidence>
<dbReference type="Gene3D" id="3.20.20.140">
    <property type="entry name" value="Metal-dependent hydrolases"/>
    <property type="match status" value="1"/>
</dbReference>
<dbReference type="GO" id="GO:0005829">
    <property type="term" value="C:cytosol"/>
    <property type="evidence" value="ECO:0007669"/>
    <property type="project" value="TreeGrafter"/>
</dbReference>
<gene>
    <name evidence="2" type="ordered locus">Amet_3731</name>
</gene>
<protein>
    <submittedName>
        <fullName evidence="2">PHP C-terminal domain protein</fullName>
    </submittedName>
</protein>
<organism evidence="2 3">
    <name type="scientific">Alkaliphilus metalliredigens (strain QYMF)</name>
    <dbReference type="NCBI Taxonomy" id="293826"/>
    <lineage>
        <taxon>Bacteria</taxon>
        <taxon>Bacillati</taxon>
        <taxon>Bacillota</taxon>
        <taxon>Clostridia</taxon>
        <taxon>Peptostreptococcales</taxon>
        <taxon>Natronincolaceae</taxon>
        <taxon>Alkaliphilus</taxon>
    </lineage>
</organism>
<dbReference type="HOGENOM" id="CLU_061999_0_1_9"/>
<dbReference type="CDD" id="cd07437">
    <property type="entry name" value="PHP_HisPPase_Ycdx_like"/>
    <property type="match status" value="1"/>
</dbReference>
<dbReference type="GO" id="GO:0008270">
    <property type="term" value="F:zinc ion binding"/>
    <property type="evidence" value="ECO:0007669"/>
    <property type="project" value="TreeGrafter"/>
</dbReference>
<dbReference type="SMART" id="SM00481">
    <property type="entry name" value="POLIIIAc"/>
    <property type="match status" value="1"/>
</dbReference>
<dbReference type="RefSeq" id="WP_012064810.1">
    <property type="nucleotide sequence ID" value="NC_009633.1"/>
</dbReference>
<proteinExistence type="predicted"/>
<dbReference type="eggNOG" id="COG1387">
    <property type="taxonomic scope" value="Bacteria"/>
</dbReference>
<accession>A6TUI2</accession>
<evidence type="ECO:0000313" key="3">
    <source>
        <dbReference type="Proteomes" id="UP000001572"/>
    </source>
</evidence>
<dbReference type="KEGG" id="amt:Amet_3731"/>
<keyword evidence="3" id="KW-1185">Reference proteome</keyword>
<dbReference type="InterPro" id="IPR050243">
    <property type="entry name" value="PHP_phosphatase"/>
</dbReference>
<dbReference type="SUPFAM" id="SSF89550">
    <property type="entry name" value="PHP domain-like"/>
    <property type="match status" value="1"/>
</dbReference>
<sequence length="239" mass="26615">MKTLIDLHCHTMASGHAYSTMEEMITKAKQKDIKVLGISDHAPSMPGASHIYYFFNLSVIPRNIDGVTILKGVETNILDYEGNIDMPSEALQKLDYAIASLHPPCIDPGTVQENTNALINAMKNPYVKIIGHPDDSRYPIDAEALVKASKLYNVALEINNSSLKPTSFREGAHENIKSVLILCKKYNTKVIFGSDAHFSYDVGDFSCCIDVIEEIDFPKELIINYSKEAINHLINEDIL</sequence>
<dbReference type="InterPro" id="IPR016195">
    <property type="entry name" value="Pol/histidinol_Pase-like"/>
</dbReference>
<evidence type="ECO:0000313" key="2">
    <source>
        <dbReference type="EMBL" id="ABR49850.1"/>
    </source>
</evidence>
<dbReference type="Proteomes" id="UP000001572">
    <property type="component" value="Chromosome"/>
</dbReference>
<dbReference type="STRING" id="293826.Amet_3731"/>